<dbReference type="Proteomes" id="UP000254209">
    <property type="component" value="Unassembled WGS sequence"/>
</dbReference>
<evidence type="ECO:0000313" key="9">
    <source>
        <dbReference type="Proteomes" id="UP000254209"/>
    </source>
</evidence>
<feature type="transmembrane region" description="Helical" evidence="6">
    <location>
        <begin position="72"/>
        <end position="89"/>
    </location>
</feature>
<keyword evidence="9" id="KW-1185">Reference proteome</keyword>
<dbReference type="Pfam" id="PF00892">
    <property type="entry name" value="EamA"/>
    <property type="match status" value="2"/>
</dbReference>
<dbReference type="AlphaFoldDB" id="A0A376BLS8"/>
<protein>
    <submittedName>
        <fullName evidence="8">Uncharacterized inner membrane transporter yiJE</fullName>
    </submittedName>
</protein>
<dbReference type="EMBL" id="UFSO01000002">
    <property type="protein sequence ID" value="SSY70641.1"/>
    <property type="molecule type" value="Genomic_DNA"/>
</dbReference>
<dbReference type="OrthoDB" id="4167046at2"/>
<evidence type="ECO:0000256" key="5">
    <source>
        <dbReference type="ARBA" id="ARBA00023136"/>
    </source>
</evidence>
<feature type="transmembrane region" description="Helical" evidence="6">
    <location>
        <begin position="221"/>
        <end position="239"/>
    </location>
</feature>
<dbReference type="RefSeq" id="WP_051968494.1">
    <property type="nucleotide sequence ID" value="NZ_CP091519.2"/>
</dbReference>
<feature type="transmembrane region" description="Helical" evidence="6">
    <location>
        <begin position="186"/>
        <end position="209"/>
    </location>
</feature>
<evidence type="ECO:0000256" key="2">
    <source>
        <dbReference type="ARBA" id="ARBA00007362"/>
    </source>
</evidence>
<gene>
    <name evidence="8" type="primary">yijE</name>
    <name evidence="8" type="ORF">NCTC10283_00748</name>
</gene>
<dbReference type="PANTHER" id="PTHR32322">
    <property type="entry name" value="INNER MEMBRANE TRANSPORTER"/>
    <property type="match status" value="1"/>
</dbReference>
<evidence type="ECO:0000256" key="6">
    <source>
        <dbReference type="SAM" id="Phobius"/>
    </source>
</evidence>
<organism evidence="8 9">
    <name type="scientific">Alysiella crassa</name>
    <dbReference type="NCBI Taxonomy" id="153491"/>
    <lineage>
        <taxon>Bacteria</taxon>
        <taxon>Pseudomonadati</taxon>
        <taxon>Pseudomonadota</taxon>
        <taxon>Betaproteobacteria</taxon>
        <taxon>Neisseriales</taxon>
        <taxon>Neisseriaceae</taxon>
        <taxon>Alysiella</taxon>
    </lineage>
</organism>
<evidence type="ECO:0000313" key="8">
    <source>
        <dbReference type="EMBL" id="SSY70641.1"/>
    </source>
</evidence>
<evidence type="ECO:0000259" key="7">
    <source>
        <dbReference type="Pfam" id="PF00892"/>
    </source>
</evidence>
<feature type="transmembrane region" description="Helical" evidence="6">
    <location>
        <begin position="37"/>
        <end position="60"/>
    </location>
</feature>
<feature type="transmembrane region" description="Helical" evidence="6">
    <location>
        <begin position="12"/>
        <end position="31"/>
    </location>
</feature>
<comment type="subcellular location">
    <subcellularLocation>
        <location evidence="1">Membrane</location>
        <topology evidence="1">Multi-pass membrane protein</topology>
    </subcellularLocation>
</comment>
<feature type="transmembrane region" description="Helical" evidence="6">
    <location>
        <begin position="126"/>
        <end position="144"/>
    </location>
</feature>
<dbReference type="PANTHER" id="PTHR32322:SF2">
    <property type="entry name" value="EAMA DOMAIN-CONTAINING PROTEIN"/>
    <property type="match status" value="1"/>
</dbReference>
<dbReference type="SUPFAM" id="SSF103481">
    <property type="entry name" value="Multidrug resistance efflux transporter EmrE"/>
    <property type="match status" value="2"/>
</dbReference>
<dbReference type="InterPro" id="IPR000620">
    <property type="entry name" value="EamA_dom"/>
</dbReference>
<reference evidence="8 9" key="1">
    <citation type="submission" date="2018-06" db="EMBL/GenBank/DDBJ databases">
        <authorList>
            <consortium name="Pathogen Informatics"/>
            <person name="Doyle S."/>
        </authorList>
    </citation>
    <scope>NUCLEOTIDE SEQUENCE [LARGE SCALE GENOMIC DNA]</scope>
    <source>
        <strain evidence="8 9">NCTC10283</strain>
    </source>
</reference>
<feature type="transmembrane region" description="Helical" evidence="6">
    <location>
        <begin position="150"/>
        <end position="174"/>
    </location>
</feature>
<dbReference type="InterPro" id="IPR037185">
    <property type="entry name" value="EmrE-like"/>
</dbReference>
<evidence type="ECO:0000256" key="1">
    <source>
        <dbReference type="ARBA" id="ARBA00004141"/>
    </source>
</evidence>
<dbReference type="GO" id="GO:0016020">
    <property type="term" value="C:membrane"/>
    <property type="evidence" value="ECO:0007669"/>
    <property type="project" value="UniProtKB-SubCell"/>
</dbReference>
<accession>A0A376BLS8</accession>
<feature type="transmembrane region" description="Helical" evidence="6">
    <location>
        <begin position="101"/>
        <end position="119"/>
    </location>
</feature>
<evidence type="ECO:0000256" key="3">
    <source>
        <dbReference type="ARBA" id="ARBA00022692"/>
    </source>
</evidence>
<proteinExistence type="inferred from homology"/>
<name>A0A376BLS8_9NEIS</name>
<keyword evidence="3 6" id="KW-0812">Transmembrane</keyword>
<comment type="similarity">
    <text evidence="2">Belongs to the EamA transporter family.</text>
</comment>
<feature type="domain" description="EamA" evidence="7">
    <location>
        <begin position="12"/>
        <end position="142"/>
    </location>
</feature>
<evidence type="ECO:0000256" key="4">
    <source>
        <dbReference type="ARBA" id="ARBA00022989"/>
    </source>
</evidence>
<feature type="transmembrane region" description="Helical" evidence="6">
    <location>
        <begin position="276"/>
        <end position="292"/>
    </location>
</feature>
<keyword evidence="4 6" id="KW-1133">Transmembrane helix</keyword>
<keyword evidence="5 6" id="KW-0472">Membrane</keyword>
<dbReference type="InterPro" id="IPR050638">
    <property type="entry name" value="AA-Vitamin_Transporters"/>
</dbReference>
<feature type="transmembrane region" description="Helical" evidence="6">
    <location>
        <begin position="251"/>
        <end position="270"/>
    </location>
</feature>
<feature type="domain" description="EamA" evidence="7">
    <location>
        <begin position="157"/>
        <end position="291"/>
    </location>
</feature>
<sequence>MNSSPLLKNLPFLILPPLFWAGNFVVGKVLHDSIPPFSLAFIRWVLACLVLLPFAWRFVVRDWALYRQNGQRIVATALFGVAAFNTLIYKGLHDTTTTNALLLNSCIPVLIILFGGLFYGQKWQKAQIIGLCVSLVGVLAIVLQGDWARLAILSFNSGDLWVFSAMVCWAFYTLWTKGLPAQINKLGLMCVQMCLAIIVLLPLFLWEYFGGQQMVFNEKSLLGLAYIGIFPSVVAYLLYSFAVAKVGAVKAGLSIHLMPVFGVMLSVGLLGEIFQIYHALGIALIATGLVLCHRAA</sequence>